<sequence length="59" mass="7255">MNRKELEERLQKELNLPFYRAKIAERDYTEAEYQDIKAQLNKDYLDYVDTYIDYAENDV</sequence>
<accession>A0A1I4HLM6</accession>
<dbReference type="RefSeq" id="WP_014025518.1">
    <property type="nucleotide sequence ID" value="NZ_AP026069.1"/>
</dbReference>
<evidence type="ECO:0000313" key="1">
    <source>
        <dbReference type="EMBL" id="GFO52495.1"/>
    </source>
</evidence>
<dbReference type="EMBL" id="FOTJ01000009">
    <property type="protein sequence ID" value="SFL42411.1"/>
    <property type="molecule type" value="Genomic_DNA"/>
</dbReference>
<dbReference type="Proteomes" id="UP001164042">
    <property type="component" value="Chromosome"/>
</dbReference>
<dbReference type="Proteomes" id="UP001157396">
    <property type="component" value="Unassembled WGS sequence"/>
</dbReference>
<dbReference type="OrthoDB" id="2243753at2"/>
<dbReference type="Proteomes" id="UP000181969">
    <property type="component" value="Unassembled WGS sequence"/>
</dbReference>
<reference evidence="4" key="3">
    <citation type="submission" date="2022-10" db="EMBL/GenBank/DDBJ databases">
        <title>Genome assembly of Lactococcus garvieae isolates from cricket gut.</title>
        <authorList>
            <person name="Luecke A.R."/>
            <person name="Brown A.M.V."/>
            <person name="Wakeman C.A."/>
        </authorList>
    </citation>
    <scope>NUCLEOTIDE SEQUENCE</scope>
    <source>
        <strain evidence="4">Alexii-11_2</strain>
    </source>
</reference>
<evidence type="ECO:0000313" key="4">
    <source>
        <dbReference type="EMBL" id="UYT10216.1"/>
    </source>
</evidence>
<evidence type="ECO:0000313" key="7">
    <source>
        <dbReference type="Proteomes" id="UP000504756"/>
    </source>
</evidence>
<proteinExistence type="predicted"/>
<dbReference type="GeneID" id="61073322"/>
<reference evidence="2" key="5">
    <citation type="submission" date="2023-04" db="EMBL/GenBank/DDBJ databases">
        <title>Genomic analysis of Lactococcus garvieae isolates.</title>
        <authorList>
            <person name="Zhanghang C."/>
        </authorList>
    </citation>
    <scope>NUCLEOTIDE SEQUENCE</scope>
    <source>
        <strain evidence="2">ZB-1</strain>
    </source>
</reference>
<evidence type="ECO:0000313" key="6">
    <source>
        <dbReference type="Proteomes" id="UP000181969"/>
    </source>
</evidence>
<protein>
    <submittedName>
        <fullName evidence="3">Uncharacterized protein</fullName>
    </submittedName>
</protein>
<dbReference type="EMBL" id="CP109635">
    <property type="protein sequence ID" value="UYT10216.1"/>
    <property type="molecule type" value="Genomic_DNA"/>
</dbReference>
<reference evidence="5" key="4">
    <citation type="submission" date="2023-02" db="EMBL/GenBank/DDBJ databases">
        <title>Comparative genomics and fermentation flavor characterization of five lactic acid bacteria reveal flavor biosynthesis metabolic pathways in fermented muskmelon puree.</title>
        <authorList>
            <person name="Yuan L."/>
            <person name="Li M."/>
            <person name="Xu X."/>
            <person name="Lao F."/>
            <person name="Wu J."/>
        </authorList>
    </citation>
    <scope>NUCLEOTIDE SEQUENCE</scope>
    <source>
        <strain evidence="5">Pa-2</strain>
    </source>
</reference>
<evidence type="ECO:0000313" key="2">
    <source>
        <dbReference type="EMBL" id="MDH7960545.1"/>
    </source>
</evidence>
<evidence type="ECO:0000313" key="3">
    <source>
        <dbReference type="EMBL" id="SFL42411.1"/>
    </source>
</evidence>
<dbReference type="EMBL" id="CP118627">
    <property type="protein sequence ID" value="WEA13662.1"/>
    <property type="molecule type" value="Genomic_DNA"/>
</dbReference>
<dbReference type="OMA" id="MHASYNL"/>
<dbReference type="Proteomes" id="UP000504756">
    <property type="component" value="Unassembled WGS sequence"/>
</dbReference>
<dbReference type="EMBL" id="JARYTV010000009">
    <property type="protein sequence ID" value="MDH7960545.1"/>
    <property type="molecule type" value="Genomic_DNA"/>
</dbReference>
<reference evidence="1 7" key="2">
    <citation type="submission" date="2020-06" db="EMBL/GenBank/DDBJ databases">
        <title>Draft genome sequence of Lactic acid bacteria from Okinawan-style tofu.</title>
        <authorList>
            <person name="Takara I."/>
            <person name="Ikematsu S."/>
        </authorList>
    </citation>
    <scope>NUCLEOTIDE SEQUENCE [LARGE SCALE GENOMIC DNA]</scope>
    <source>
        <strain evidence="1">Lg38</strain>
        <strain evidence="7">lg38</strain>
    </source>
</reference>
<name>A0A1I4HLM6_9LACT</name>
<reference evidence="3 6" key="1">
    <citation type="submission" date="2016-10" db="EMBL/GenBank/DDBJ databases">
        <authorList>
            <person name="de Groot N.N."/>
        </authorList>
    </citation>
    <scope>NUCLEOTIDE SEQUENCE [LARGE SCALE GENOMIC DNA]</scope>
    <source>
        <strain evidence="3 6">M79</strain>
    </source>
</reference>
<organism evidence="3 6">
    <name type="scientific">Lactococcus garvieae</name>
    <dbReference type="NCBI Taxonomy" id="1363"/>
    <lineage>
        <taxon>Bacteria</taxon>
        <taxon>Bacillati</taxon>
        <taxon>Bacillota</taxon>
        <taxon>Bacilli</taxon>
        <taxon>Lactobacillales</taxon>
        <taxon>Streptococcaceae</taxon>
        <taxon>Lactococcus</taxon>
    </lineage>
</organism>
<gene>
    <name evidence="1" type="primary">yxaB</name>
    <name evidence="1" type="ORF">ikelab_17700</name>
    <name evidence="4" type="ORF">OF801_09710</name>
    <name evidence="5" type="ORF">PWF74_09175</name>
    <name evidence="2" type="ORF">QHR29_08740</name>
    <name evidence="3" type="ORF">SAMN05216438_10930</name>
</gene>
<dbReference type="Proteomes" id="UP001217324">
    <property type="component" value="Chromosome"/>
</dbReference>
<dbReference type="EMBL" id="BLXU01000011">
    <property type="protein sequence ID" value="GFO52495.1"/>
    <property type="molecule type" value="Genomic_DNA"/>
</dbReference>
<dbReference type="AlphaFoldDB" id="A0A1I4HLM6"/>
<evidence type="ECO:0000313" key="5">
    <source>
        <dbReference type="EMBL" id="WEA13662.1"/>
    </source>
</evidence>